<dbReference type="Gene3D" id="3.20.20.370">
    <property type="entry name" value="Glycoside hydrolase/deacetylase"/>
    <property type="match status" value="1"/>
</dbReference>
<reference evidence="7" key="1">
    <citation type="journal article" date="2019" name="Int. J. Syst. Evol. Microbiol.">
        <title>The Global Catalogue of Microorganisms (GCM) 10K type strain sequencing project: providing services to taxonomists for standard genome sequencing and annotation.</title>
        <authorList>
            <consortium name="The Broad Institute Genomics Platform"/>
            <consortium name="The Broad Institute Genome Sequencing Center for Infectious Disease"/>
            <person name="Wu L."/>
            <person name="Ma J."/>
        </authorList>
    </citation>
    <scope>NUCLEOTIDE SEQUENCE [LARGE SCALE GENOMIC DNA]</scope>
    <source>
        <strain evidence="7">CCUG 62981</strain>
    </source>
</reference>
<comment type="caution">
    <text evidence="6">The sequence shown here is derived from an EMBL/GenBank/DDBJ whole genome shotgun (WGS) entry which is preliminary data.</text>
</comment>
<sequence length="257" mass="28663">MILEALEQLDQPATFFCLGWIARKFPKEIRKIAELGHEVGSHSMVHSLVYRQTPAAFADEVRESKDLLEQVIGGRVRAYRAPGFSITGATPWAFDILASQGFEIDSSVFPAPRAHGGLPGFDHATPHWIDTPSGALKSFPMNTRKIAGQRLVFTGGGYFRLIPGFLLERWVGDTAYVMTYFHPRDFDPGQPVLEGLSAIRRFKAYVGLRGALPKLERLLERYQFTDLAGADRHVDWAAAPRVFVADEVHGDPRCLPD</sequence>
<dbReference type="InterPro" id="IPR045235">
    <property type="entry name" value="PuuE_HpPgdA-like"/>
</dbReference>
<keyword evidence="7" id="KW-1185">Reference proteome</keyword>
<gene>
    <name evidence="6" type="ORF">ACFPB0_14145</name>
</gene>
<dbReference type="PANTHER" id="PTHR47561">
    <property type="entry name" value="POLYSACCHARIDE DEACETYLASE FAMILY PROTEIN (AFU_ORTHOLOGUE AFUA_6G05030)"/>
    <property type="match status" value="1"/>
</dbReference>
<dbReference type="CDD" id="cd10941">
    <property type="entry name" value="CE4_PuuE_HpPgdA_like_2"/>
    <property type="match status" value="1"/>
</dbReference>
<dbReference type="EMBL" id="JBHSGQ010000012">
    <property type="protein sequence ID" value="MFC4726433.1"/>
    <property type="molecule type" value="Genomic_DNA"/>
</dbReference>
<dbReference type="RefSeq" id="WP_382437088.1">
    <property type="nucleotide sequence ID" value="NZ_JBHSGQ010000012.1"/>
</dbReference>
<dbReference type="Pfam" id="PF11959">
    <property type="entry name" value="DUF3473"/>
    <property type="match status" value="1"/>
</dbReference>
<comment type="function">
    <text evidence="1">Is involved in generating a small heat-stable compound (Nod), an acylated oligomer of N-acetylglucosamine, that stimulates mitosis in various plant protoplasts.</text>
</comment>
<evidence type="ECO:0000256" key="4">
    <source>
        <dbReference type="ARBA" id="ARBA00032976"/>
    </source>
</evidence>
<dbReference type="PROSITE" id="PS51677">
    <property type="entry name" value="NODB"/>
    <property type="match status" value="1"/>
</dbReference>
<proteinExistence type="inferred from homology"/>
<name>A0ABV9NI95_9PROT</name>
<dbReference type="PANTHER" id="PTHR47561:SF1">
    <property type="entry name" value="POLYSACCHARIDE DEACETYLASE FAMILY PROTEIN (AFU_ORTHOLOGUE AFUA_6G05030)"/>
    <property type="match status" value="1"/>
</dbReference>
<organism evidence="6 7">
    <name type="scientific">Glycocaulis abyssi</name>
    <dbReference type="NCBI Taxonomy" id="1433403"/>
    <lineage>
        <taxon>Bacteria</taxon>
        <taxon>Pseudomonadati</taxon>
        <taxon>Pseudomonadota</taxon>
        <taxon>Alphaproteobacteria</taxon>
        <taxon>Maricaulales</taxon>
        <taxon>Maricaulaceae</taxon>
        <taxon>Glycocaulis</taxon>
    </lineage>
</organism>
<dbReference type="Pfam" id="PF01522">
    <property type="entry name" value="Polysacc_deac_1"/>
    <property type="match status" value="1"/>
</dbReference>
<comment type="similarity">
    <text evidence="2">Belongs to the polysaccharide deacetylase family.</text>
</comment>
<evidence type="ECO:0000256" key="2">
    <source>
        <dbReference type="ARBA" id="ARBA00010973"/>
    </source>
</evidence>
<protein>
    <recommendedName>
        <fullName evidence="3">Chitooligosaccharide deacetylase</fullName>
    </recommendedName>
    <alternativeName>
        <fullName evidence="4">Nodulation protein B</fullName>
    </alternativeName>
</protein>
<dbReference type="SUPFAM" id="SSF88713">
    <property type="entry name" value="Glycoside hydrolase/deacetylase"/>
    <property type="match status" value="1"/>
</dbReference>
<dbReference type="InterPro" id="IPR011330">
    <property type="entry name" value="Glyco_hydro/deAcase_b/a-brl"/>
</dbReference>
<evidence type="ECO:0000256" key="1">
    <source>
        <dbReference type="ARBA" id="ARBA00003236"/>
    </source>
</evidence>
<dbReference type="InterPro" id="IPR002509">
    <property type="entry name" value="NODB_dom"/>
</dbReference>
<evidence type="ECO:0000313" key="6">
    <source>
        <dbReference type="EMBL" id="MFC4726433.1"/>
    </source>
</evidence>
<evidence type="ECO:0000256" key="3">
    <source>
        <dbReference type="ARBA" id="ARBA00020071"/>
    </source>
</evidence>
<evidence type="ECO:0000313" key="7">
    <source>
        <dbReference type="Proteomes" id="UP001596024"/>
    </source>
</evidence>
<dbReference type="Proteomes" id="UP001596024">
    <property type="component" value="Unassembled WGS sequence"/>
</dbReference>
<evidence type="ECO:0000259" key="5">
    <source>
        <dbReference type="PROSITE" id="PS51677"/>
    </source>
</evidence>
<dbReference type="InterPro" id="IPR022560">
    <property type="entry name" value="DUF3473"/>
</dbReference>
<feature type="domain" description="NodB homology" evidence="5">
    <location>
        <begin position="1"/>
        <end position="179"/>
    </location>
</feature>
<accession>A0ABV9NI95</accession>